<dbReference type="Proteomes" id="UP001345691">
    <property type="component" value="Unassembled WGS sequence"/>
</dbReference>
<dbReference type="EMBL" id="JAVRRF010000019">
    <property type="protein sequence ID" value="KAK5055706.1"/>
    <property type="molecule type" value="Genomic_DNA"/>
</dbReference>
<keyword evidence="2" id="KW-0285">Flavoprotein</keyword>
<evidence type="ECO:0000256" key="2">
    <source>
        <dbReference type="ARBA" id="ARBA00022630"/>
    </source>
</evidence>
<evidence type="ECO:0000256" key="4">
    <source>
        <dbReference type="ARBA" id="ARBA00023002"/>
    </source>
</evidence>
<dbReference type="Gene3D" id="3.50.50.60">
    <property type="entry name" value="FAD/NAD(P)-binding domain"/>
    <property type="match status" value="1"/>
</dbReference>
<evidence type="ECO:0000256" key="1">
    <source>
        <dbReference type="ARBA" id="ARBA00007992"/>
    </source>
</evidence>
<name>A0ABR0J3N6_9EURO</name>
<sequence length="468" mass="52110">MATNGVSNGVRNGVPNNASIGVANGATTTGDHKQTSVLIIGAGFAGMTAAIECRVRGMKTTLVEKYLDSNKYGDIIDFFANAGRIIRGWDDGKVADQLMEHICINNAKKFQMKKWTGETFYEDPWFHKPQHSAYQFAGHRGAMWDVIVKYCKKIGVEFVFGDGVVQYTEDADSAGVVLQSGKTLKADCVMAADGPKSLARQQVLGLADSRTNSGYAIYRSFFFVDDNIRANPLLKDYTNPDEDTVKFWIGPHVHMLAYSWNKGRDIAWVMTHKDVHDIGESWSFPGNKKEAAEYIKNFDPECMALLEATDPANFVDYKLVWREALETWRSPGGRTVLIGDAAHCHLPTSGQGGSQAMEDAVTAAICIDRAGGDVVLGLKVMERIRFNRSEVTWLKGIETRDAMHYADWEAIDKDRSLLSVGRESWILNFDPVKHANDHYEHLAEDVRSGKQGNIRDLSLPIKLDVLQY</sequence>
<dbReference type="PRINTS" id="PR00420">
    <property type="entry name" value="RNGMNOXGNASE"/>
</dbReference>
<dbReference type="PANTHER" id="PTHR13789">
    <property type="entry name" value="MONOOXYGENASE"/>
    <property type="match status" value="1"/>
</dbReference>
<organism evidence="8 9">
    <name type="scientific">Exophiala sideris</name>
    <dbReference type="NCBI Taxonomy" id="1016849"/>
    <lineage>
        <taxon>Eukaryota</taxon>
        <taxon>Fungi</taxon>
        <taxon>Dikarya</taxon>
        <taxon>Ascomycota</taxon>
        <taxon>Pezizomycotina</taxon>
        <taxon>Eurotiomycetes</taxon>
        <taxon>Chaetothyriomycetidae</taxon>
        <taxon>Chaetothyriales</taxon>
        <taxon>Herpotrichiellaceae</taxon>
        <taxon>Exophiala</taxon>
    </lineage>
</organism>
<keyword evidence="5" id="KW-0503">Monooxygenase</keyword>
<gene>
    <name evidence="8" type="ORF">LTR69_008081</name>
</gene>
<dbReference type="InterPro" id="IPR036188">
    <property type="entry name" value="FAD/NAD-bd_sf"/>
</dbReference>
<protein>
    <recommendedName>
        <fullName evidence="10">FAD-binding domain-containing protein</fullName>
    </recommendedName>
</protein>
<evidence type="ECO:0000259" key="6">
    <source>
        <dbReference type="Pfam" id="PF00890"/>
    </source>
</evidence>
<dbReference type="InterPro" id="IPR003953">
    <property type="entry name" value="FAD-dep_OxRdtase_2_FAD-bd"/>
</dbReference>
<dbReference type="Pfam" id="PF00890">
    <property type="entry name" value="FAD_binding_2"/>
    <property type="match status" value="1"/>
</dbReference>
<comment type="caution">
    <text evidence="8">The sequence shown here is derived from an EMBL/GenBank/DDBJ whole genome shotgun (WGS) entry which is preliminary data.</text>
</comment>
<feature type="domain" description="FAD-dependent oxidoreductase 2 FAD-binding" evidence="6">
    <location>
        <begin position="37"/>
        <end position="65"/>
    </location>
</feature>
<comment type="similarity">
    <text evidence="1">Belongs to the paxM FAD-dependent monooxygenase family.</text>
</comment>
<feature type="domain" description="FAD-binding" evidence="7">
    <location>
        <begin position="149"/>
        <end position="364"/>
    </location>
</feature>
<keyword evidence="9" id="KW-1185">Reference proteome</keyword>
<evidence type="ECO:0000313" key="9">
    <source>
        <dbReference type="Proteomes" id="UP001345691"/>
    </source>
</evidence>
<dbReference type="PANTHER" id="PTHR13789:SF236">
    <property type="entry name" value="MONOOXYGENASE, PUTATIVE (AFU_ORTHOLOGUE AFUA_6G12060)-RELATED"/>
    <property type="match status" value="1"/>
</dbReference>
<evidence type="ECO:0000259" key="7">
    <source>
        <dbReference type="Pfam" id="PF01494"/>
    </source>
</evidence>
<dbReference type="SUPFAM" id="SSF54373">
    <property type="entry name" value="FAD-linked reductases, C-terminal domain"/>
    <property type="match status" value="1"/>
</dbReference>
<keyword evidence="3" id="KW-0274">FAD</keyword>
<dbReference type="Pfam" id="PF01494">
    <property type="entry name" value="FAD_binding_3"/>
    <property type="match status" value="1"/>
</dbReference>
<dbReference type="InterPro" id="IPR050493">
    <property type="entry name" value="FAD-dep_Monooxygenase_BioMet"/>
</dbReference>
<evidence type="ECO:0000256" key="3">
    <source>
        <dbReference type="ARBA" id="ARBA00022827"/>
    </source>
</evidence>
<evidence type="ECO:0000313" key="8">
    <source>
        <dbReference type="EMBL" id="KAK5055706.1"/>
    </source>
</evidence>
<dbReference type="SUPFAM" id="SSF51905">
    <property type="entry name" value="FAD/NAD(P)-binding domain"/>
    <property type="match status" value="1"/>
</dbReference>
<proteinExistence type="inferred from homology"/>
<reference evidence="8 9" key="1">
    <citation type="submission" date="2023-08" db="EMBL/GenBank/DDBJ databases">
        <title>Black Yeasts Isolated from many extreme environments.</title>
        <authorList>
            <person name="Coleine C."/>
            <person name="Stajich J.E."/>
            <person name="Selbmann L."/>
        </authorList>
    </citation>
    <scope>NUCLEOTIDE SEQUENCE [LARGE SCALE GENOMIC DNA]</scope>
    <source>
        <strain evidence="8 9">CCFEE 6328</strain>
    </source>
</reference>
<evidence type="ECO:0000256" key="5">
    <source>
        <dbReference type="ARBA" id="ARBA00023033"/>
    </source>
</evidence>
<dbReference type="InterPro" id="IPR002938">
    <property type="entry name" value="FAD-bd"/>
</dbReference>
<keyword evidence="4" id="KW-0560">Oxidoreductase</keyword>
<accession>A0ABR0J3N6</accession>
<evidence type="ECO:0008006" key="10">
    <source>
        <dbReference type="Google" id="ProtNLM"/>
    </source>
</evidence>